<evidence type="ECO:0000313" key="1">
    <source>
        <dbReference type="EMBL" id="NCJ06124.1"/>
    </source>
</evidence>
<reference evidence="1" key="1">
    <citation type="submission" date="2019-12" db="EMBL/GenBank/DDBJ databases">
        <title>High-Quality draft genome sequences of three cyanobacteria isolated from the limestone walls of the Old Cathedral of Coimbra.</title>
        <authorList>
            <person name="Tiago I."/>
            <person name="Soares F."/>
            <person name="Portugal A."/>
        </authorList>
    </citation>
    <scope>NUCLEOTIDE SEQUENCE [LARGE SCALE GENOMIC DNA]</scope>
    <source>
        <strain evidence="1">C</strain>
    </source>
</reference>
<dbReference type="Proteomes" id="UP000607397">
    <property type="component" value="Unassembled WGS sequence"/>
</dbReference>
<organism evidence="1 2">
    <name type="scientific">Petrachloros mirabilis ULC683</name>
    <dbReference type="NCBI Taxonomy" id="2781853"/>
    <lineage>
        <taxon>Bacteria</taxon>
        <taxon>Bacillati</taxon>
        <taxon>Cyanobacteriota</taxon>
        <taxon>Cyanophyceae</taxon>
        <taxon>Synechococcales</taxon>
        <taxon>Petrachlorosaceae</taxon>
        <taxon>Petrachloros</taxon>
        <taxon>Petrachloros mirabilis</taxon>
    </lineage>
</organism>
<keyword evidence="2" id="KW-1185">Reference proteome</keyword>
<dbReference type="AlphaFoldDB" id="A0A8K2A6J7"/>
<proteinExistence type="predicted"/>
<comment type="caution">
    <text evidence="1">The sequence shown here is derived from an EMBL/GenBank/DDBJ whole genome shotgun (WGS) entry which is preliminary data.</text>
</comment>
<accession>A0A8K2A6J7</accession>
<sequence>MQSVKQQESHKIDTGKQAIRSGMQDAAAKWLQVTVVSAAAALLKHLGAKQADGTLSFSTQEYTLQQTKEGTRSSVNPMVKP</sequence>
<protein>
    <submittedName>
        <fullName evidence="1">Uncharacterized protein</fullName>
    </submittedName>
</protein>
<dbReference type="EMBL" id="WVIC01000009">
    <property type="protein sequence ID" value="NCJ06124.1"/>
    <property type="molecule type" value="Genomic_DNA"/>
</dbReference>
<dbReference type="RefSeq" id="WP_161824600.1">
    <property type="nucleotide sequence ID" value="NZ_WVIC01000009.1"/>
</dbReference>
<evidence type="ECO:0000313" key="2">
    <source>
        <dbReference type="Proteomes" id="UP000607397"/>
    </source>
</evidence>
<gene>
    <name evidence="1" type="ORF">GS597_06255</name>
</gene>
<name>A0A8K2A6J7_9CYAN</name>